<evidence type="ECO:0000313" key="1">
    <source>
        <dbReference type="EMBL" id="HDS10467.1"/>
    </source>
</evidence>
<dbReference type="AlphaFoldDB" id="A0A7C1HWM9"/>
<accession>A0A7C1HWM9</accession>
<dbReference type="EMBL" id="DSDY01000081">
    <property type="protein sequence ID" value="HDS10467.1"/>
    <property type="molecule type" value="Genomic_DNA"/>
</dbReference>
<sequence length="159" mass="18099">MASRLKSIVKLLLRGPFISVHKSYCNPYSKCSFNNGLWIWVWISSSSYESVGIGVLHGVFINAQSNDVYRGYMAYSLDNTDGYLRFYLGPLILKNVPLAIRAYGNTRRLFSFNCKCGDIFEGNEEELRKHLLDKHAGLEKPSKLEIDAYLQLFAKQSTS</sequence>
<proteinExistence type="predicted"/>
<organism evidence="1">
    <name type="scientific">Fervidicoccus fontis</name>
    <dbReference type="NCBI Taxonomy" id="683846"/>
    <lineage>
        <taxon>Archaea</taxon>
        <taxon>Thermoproteota</taxon>
        <taxon>Thermoprotei</taxon>
        <taxon>Fervidicoccales</taxon>
        <taxon>Fervidicoccaceae</taxon>
        <taxon>Fervidicoccus</taxon>
    </lineage>
</organism>
<gene>
    <name evidence="1" type="ORF">ENO04_02425</name>
</gene>
<comment type="caution">
    <text evidence="1">The sequence shown here is derived from an EMBL/GenBank/DDBJ whole genome shotgun (WGS) entry which is preliminary data.</text>
</comment>
<reference evidence="1" key="1">
    <citation type="journal article" date="2020" name="mSystems">
        <title>Genome- and Community-Level Interaction Insights into Carbon Utilization and Element Cycling Functions of Hydrothermarchaeota in Hydrothermal Sediment.</title>
        <authorList>
            <person name="Zhou Z."/>
            <person name="Liu Y."/>
            <person name="Xu W."/>
            <person name="Pan J."/>
            <person name="Luo Z.H."/>
            <person name="Li M."/>
        </authorList>
    </citation>
    <scope>NUCLEOTIDE SEQUENCE [LARGE SCALE GENOMIC DNA]</scope>
    <source>
        <strain evidence="1">SpSt-123</strain>
    </source>
</reference>
<name>A0A7C1HWM9_9CREN</name>
<protein>
    <submittedName>
        <fullName evidence="1">Uncharacterized protein</fullName>
    </submittedName>
</protein>